<evidence type="ECO:0000313" key="3">
    <source>
        <dbReference type="Proteomes" id="UP000663825"/>
    </source>
</evidence>
<dbReference type="SUPFAM" id="SSF56672">
    <property type="entry name" value="DNA/RNA polymerases"/>
    <property type="match status" value="1"/>
</dbReference>
<accession>A0A817WDG6</accession>
<dbReference type="PANTHER" id="PTHR47027">
    <property type="entry name" value="REVERSE TRANSCRIPTASE DOMAIN-CONTAINING PROTEIN"/>
    <property type="match status" value="1"/>
</dbReference>
<dbReference type="Proteomes" id="UP000663825">
    <property type="component" value="Unassembled WGS sequence"/>
</dbReference>
<dbReference type="SUPFAM" id="SSF56219">
    <property type="entry name" value="DNase I-like"/>
    <property type="match status" value="1"/>
</dbReference>
<proteinExistence type="predicted"/>
<name>A0A817WDG6_9BILA</name>
<dbReference type="Gene3D" id="3.60.10.10">
    <property type="entry name" value="Endonuclease/exonuclease/phosphatase"/>
    <property type="match status" value="1"/>
</dbReference>
<dbReference type="PROSITE" id="PS50878">
    <property type="entry name" value="RT_POL"/>
    <property type="match status" value="1"/>
</dbReference>
<protein>
    <recommendedName>
        <fullName evidence="1">Reverse transcriptase domain-containing protein</fullName>
    </recommendedName>
</protein>
<dbReference type="CDD" id="cd01650">
    <property type="entry name" value="RT_nLTR_like"/>
    <property type="match status" value="1"/>
</dbReference>
<dbReference type="EMBL" id="CAJNXB010004090">
    <property type="protein sequence ID" value="CAF3354371.1"/>
    <property type="molecule type" value="Genomic_DNA"/>
</dbReference>
<gene>
    <name evidence="2" type="ORF">TIS948_LOCUS23572</name>
</gene>
<dbReference type="OrthoDB" id="6139000at2759"/>
<dbReference type="InterPro" id="IPR043502">
    <property type="entry name" value="DNA/RNA_pol_sf"/>
</dbReference>
<sequence>MYDCGTTTVNDYTLIYSGHSSSDKTRSAHGVAVCLNKQATTAWKNLGSTWEAVNERIVMVRLACKPINVSVIAVYAPINPKNQQMASTTSDPFYADLQTTLDKVPKSDMVLIIGDFNARISVQQHTTSRNVVGPHAVDTINENGERLFDFCSLNNLVISNTFFQHKPIHQKSWMHPGSKTWHMLDYALVNKQFRSSIEDVRVHRTAAGAIGTDHHLLRIKLKFHLRSRRKLIKAQLHRIDRKKLKNEQCKLAFQRQLNARPQQQQTSSETIDDKYNSFVDYVHQASGAAFQQDGNGGKQKEWLTDEILDLVDKKAKAFLDWQNFRGTTLESKYKKSYHLLRNLAKKKIEARQVEYWDELSIEVENAIKQHDPATAYSMIRRLRGGKAKIVNLPIFNKDGEILTNSKERLDRWKDYFNGLLNVPSNVDSLTIQQIIPATIDPNEQRRQDKAPSLKEVQCAIKQMKNGKAPGNDGISADIIKAGGLPMAKWLHEIFVDIWENETIVEDWATAILIRLYKNKGDKKICDNYRGISLLVVTSKIFSRIILNRVQALLDKQLLEEQAGFRSNRSTVDQIFILKMIMEKSRNINKPLFMLFIDIMKAYDSVDRALLWNICRHYGLTEKIVRMLKLLYHDTKAQVRINGELSDTFDINSGVQQGGIPSCILFNVLFDFIIRRVIKQTKTLGISGIKLAYGSNDFFHPDSDQYEDLDILLLIYADDLVVMCDNSTDLELFIRCFEQTTHEFGLTMSVKKTCIMSLKQLEHDLTSNKINRNQEVNNLHLNITIRNETIEGVDEFRYLGCYFTRDQSLDKELESRLSKASTAFNMLRHVVWCRKTISIQAKVRTFRACVLPILLYGSEVWSTTIAQEQRLNTFYFKCLRTIIGMNLGDRMPNEQLLQLTGQPHISDLLVRNRLRWFGHVNRMHTEDNEPSMVKKVAFSYFPRANKPRNMGTRKRWQDKITEDLEKFNIRNWRRETLDKDKWRETINRFAHSNDPSSNISEVVQQYKQKSDKRRVASNVPPPPKVTEVLTKQGLKNNDGTYTCPNSKCPRRIFKAQGITRHVNTCAPEWCKKHKIPTNLVK</sequence>
<reference evidence="2" key="1">
    <citation type="submission" date="2021-02" db="EMBL/GenBank/DDBJ databases">
        <authorList>
            <person name="Nowell W R."/>
        </authorList>
    </citation>
    <scope>NUCLEOTIDE SEQUENCE</scope>
</reference>
<evidence type="ECO:0000313" key="2">
    <source>
        <dbReference type="EMBL" id="CAF3354371.1"/>
    </source>
</evidence>
<dbReference type="AlphaFoldDB" id="A0A817WDG6"/>
<dbReference type="PANTHER" id="PTHR47027:SF20">
    <property type="entry name" value="REVERSE TRANSCRIPTASE-LIKE PROTEIN WITH RNA-DIRECTED DNA POLYMERASE DOMAIN"/>
    <property type="match status" value="1"/>
</dbReference>
<feature type="domain" description="Reverse transcriptase" evidence="1">
    <location>
        <begin position="496"/>
        <end position="784"/>
    </location>
</feature>
<dbReference type="InterPro" id="IPR036691">
    <property type="entry name" value="Endo/exonu/phosph_ase_sf"/>
</dbReference>
<dbReference type="CDD" id="cd09076">
    <property type="entry name" value="L1-EN"/>
    <property type="match status" value="1"/>
</dbReference>
<evidence type="ECO:0000259" key="1">
    <source>
        <dbReference type="PROSITE" id="PS50878"/>
    </source>
</evidence>
<dbReference type="InterPro" id="IPR000477">
    <property type="entry name" value="RT_dom"/>
</dbReference>
<organism evidence="2 3">
    <name type="scientific">Rotaria socialis</name>
    <dbReference type="NCBI Taxonomy" id="392032"/>
    <lineage>
        <taxon>Eukaryota</taxon>
        <taxon>Metazoa</taxon>
        <taxon>Spiralia</taxon>
        <taxon>Gnathifera</taxon>
        <taxon>Rotifera</taxon>
        <taxon>Eurotatoria</taxon>
        <taxon>Bdelloidea</taxon>
        <taxon>Philodinida</taxon>
        <taxon>Philodinidae</taxon>
        <taxon>Rotaria</taxon>
    </lineage>
</organism>
<dbReference type="Pfam" id="PF00078">
    <property type="entry name" value="RVT_1"/>
    <property type="match status" value="1"/>
</dbReference>
<comment type="caution">
    <text evidence="2">The sequence shown here is derived from an EMBL/GenBank/DDBJ whole genome shotgun (WGS) entry which is preliminary data.</text>
</comment>